<accession>A0ABW4WZR3</accession>
<evidence type="ECO:0000313" key="2">
    <source>
        <dbReference type="Proteomes" id="UP001597369"/>
    </source>
</evidence>
<keyword evidence="2" id="KW-1185">Reference proteome</keyword>
<comment type="caution">
    <text evidence="1">The sequence shown here is derived from an EMBL/GenBank/DDBJ whole genome shotgun (WGS) entry which is preliminary data.</text>
</comment>
<proteinExistence type="predicted"/>
<gene>
    <name evidence="1" type="ORF">ACFSKU_10820</name>
</gene>
<organism evidence="1 2">
    <name type="scientific">Pontibacter silvestris</name>
    <dbReference type="NCBI Taxonomy" id="2305183"/>
    <lineage>
        <taxon>Bacteria</taxon>
        <taxon>Pseudomonadati</taxon>
        <taxon>Bacteroidota</taxon>
        <taxon>Cytophagia</taxon>
        <taxon>Cytophagales</taxon>
        <taxon>Hymenobacteraceae</taxon>
        <taxon>Pontibacter</taxon>
    </lineage>
</organism>
<reference evidence="2" key="1">
    <citation type="journal article" date="2019" name="Int. J. Syst. Evol. Microbiol.">
        <title>The Global Catalogue of Microorganisms (GCM) 10K type strain sequencing project: providing services to taxonomists for standard genome sequencing and annotation.</title>
        <authorList>
            <consortium name="The Broad Institute Genomics Platform"/>
            <consortium name="The Broad Institute Genome Sequencing Center for Infectious Disease"/>
            <person name="Wu L."/>
            <person name="Ma J."/>
        </authorList>
    </citation>
    <scope>NUCLEOTIDE SEQUENCE [LARGE SCALE GENOMIC DNA]</scope>
    <source>
        <strain evidence="2">JCM 16545</strain>
    </source>
</reference>
<evidence type="ECO:0000313" key="1">
    <source>
        <dbReference type="EMBL" id="MFD2067375.1"/>
    </source>
</evidence>
<protein>
    <submittedName>
        <fullName evidence="1">Uncharacterized protein</fullName>
    </submittedName>
</protein>
<dbReference type="EMBL" id="JBHUHV010000033">
    <property type="protein sequence ID" value="MFD2067375.1"/>
    <property type="molecule type" value="Genomic_DNA"/>
</dbReference>
<name>A0ABW4WZR3_9BACT</name>
<sequence length="227" mass="26797">MREQFNEIIKSKDLKDISVDLVEKVLDNEVTNEILKEVPILKSLVAARNIYNSYTDRIFIKKAMKVLLELTEISWEERIELTKELDDEDESGAEKILMAIDRLETTYKCKVYGRLCRLKALGKLKYTDDFLRLSKLIQDSYLDDLILVTDFKKGEKKEIHEGDYYPILILGLIYQEPSEQKPIERHHRHNEYEPEITGGEIEFNYRLSGLGETLLEHYYELFPEDKK</sequence>
<dbReference type="Proteomes" id="UP001597369">
    <property type="component" value="Unassembled WGS sequence"/>
</dbReference>
<dbReference type="RefSeq" id="WP_229963184.1">
    <property type="nucleotide sequence ID" value="NZ_JAJJWI010000088.1"/>
</dbReference>